<dbReference type="EMBL" id="AZLV01000980">
    <property type="protein sequence ID" value="ETJ02551.1"/>
    <property type="molecule type" value="Genomic_DNA"/>
</dbReference>
<protein>
    <recommendedName>
        <fullName evidence="1">N-acetyltransferase domain-containing protein</fullName>
    </recommendedName>
</protein>
<dbReference type="GO" id="GO:0016747">
    <property type="term" value="F:acyltransferase activity, transferring groups other than amino-acyl groups"/>
    <property type="evidence" value="ECO:0007669"/>
    <property type="project" value="InterPro"/>
</dbReference>
<evidence type="ECO:0000259" key="1">
    <source>
        <dbReference type="Pfam" id="PF00583"/>
    </source>
</evidence>
<dbReference type="AlphaFoldDB" id="W1VA20"/>
<feature type="non-terminal residue" evidence="2">
    <location>
        <position position="115"/>
    </location>
</feature>
<name>W1VA20_9ACTO</name>
<evidence type="ECO:0000313" key="3">
    <source>
        <dbReference type="Proteomes" id="UP000018852"/>
    </source>
</evidence>
<dbReference type="Pfam" id="PF00583">
    <property type="entry name" value="Acetyltransf_1"/>
    <property type="match status" value="1"/>
</dbReference>
<dbReference type="Proteomes" id="UP000018852">
    <property type="component" value="Unassembled WGS sequence"/>
</dbReference>
<gene>
    <name evidence="2" type="ORF">Q605_AUC00980G0002</name>
</gene>
<feature type="domain" description="N-acetyltransferase" evidence="1">
    <location>
        <begin position="35"/>
        <end position="115"/>
    </location>
</feature>
<proteinExistence type="predicted"/>
<accession>W1VA20</accession>
<comment type="caution">
    <text evidence="2">The sequence shown here is derived from an EMBL/GenBank/DDBJ whole genome shotgun (WGS) entry which is preliminary data.</text>
</comment>
<dbReference type="InterPro" id="IPR016181">
    <property type="entry name" value="Acyl_CoA_acyltransferase"/>
</dbReference>
<dbReference type="Gene3D" id="3.40.630.30">
    <property type="match status" value="1"/>
</dbReference>
<dbReference type="SUPFAM" id="SSF55729">
    <property type="entry name" value="Acyl-CoA N-acyltransferases (Nat)"/>
    <property type="match status" value="1"/>
</dbReference>
<dbReference type="CDD" id="cd04301">
    <property type="entry name" value="NAT_SF"/>
    <property type="match status" value="1"/>
</dbReference>
<reference evidence="2 3" key="1">
    <citation type="submission" date="2013-12" db="EMBL/GenBank/DDBJ databases">
        <title>A Varibaculum cambriense genome reconstructed from a premature infant gut community with otherwise low bacterial novelty that shifts toward anaerobic metabolism during the third week of life.</title>
        <authorList>
            <person name="Brown C.T."/>
            <person name="Sharon I."/>
            <person name="Thomas B.C."/>
            <person name="Castelle C.J."/>
            <person name="Morowitz M.J."/>
            <person name="Banfield J.F."/>
        </authorList>
    </citation>
    <scope>NUCLEOTIDE SEQUENCE [LARGE SCALE GENOMIC DNA]</scope>
    <source>
        <strain evidence="3">DORA_12</strain>
    </source>
</reference>
<sequence length="115" mass="12545">MNLTFRATEASDLTAVQQAYQRIIEHLAQTVDYPHWHTESHPTAPEVQAWVASGGLYLALEEDRAAGVVVLNHEAPQAYDTAAWGADLAPEEVLVVHALGVLPDYLGQGVARFLL</sequence>
<evidence type="ECO:0000313" key="2">
    <source>
        <dbReference type="EMBL" id="ETJ02551.1"/>
    </source>
</evidence>
<dbReference type="InterPro" id="IPR000182">
    <property type="entry name" value="GNAT_dom"/>
</dbReference>
<organism evidence="2 3">
    <name type="scientific">Actinomyces urogenitalis DORA_12</name>
    <dbReference type="NCBI Taxonomy" id="1403939"/>
    <lineage>
        <taxon>Bacteria</taxon>
        <taxon>Bacillati</taxon>
        <taxon>Actinomycetota</taxon>
        <taxon>Actinomycetes</taxon>
        <taxon>Actinomycetales</taxon>
        <taxon>Actinomycetaceae</taxon>
        <taxon>Actinomyces</taxon>
    </lineage>
</organism>